<dbReference type="InterPro" id="IPR056098">
    <property type="entry name" value="Acb2/Tad1_hairpin"/>
</dbReference>
<dbReference type="Pfam" id="PF24729">
    <property type="entry name" value="Acb2_Tad1_hairpin"/>
    <property type="match status" value="1"/>
</dbReference>
<sequence length="110" mass="12534">MLQSYETAHFEDKNTGLPLGGFAKAIGIDIQFQSGPLQVDGTRKEPEGAFVETLIAIVVDRLQYYQNVANKRFRCRENSLAITHLQEALHWLDHRTKDREDRGVEGTHKP</sequence>
<organism evidence="3">
    <name type="scientific">marine sediment metagenome</name>
    <dbReference type="NCBI Taxonomy" id="412755"/>
    <lineage>
        <taxon>unclassified sequences</taxon>
        <taxon>metagenomes</taxon>
        <taxon>ecological metagenomes</taxon>
    </lineage>
</organism>
<protein>
    <recommendedName>
        <fullName evidence="2">Acb2/Tad1 hairpin domain-containing protein</fullName>
    </recommendedName>
</protein>
<name>A0A0F9VSG0_9ZZZZ</name>
<keyword evidence="1" id="KW-0547">Nucleotide-binding</keyword>
<evidence type="ECO:0000259" key="2">
    <source>
        <dbReference type="Pfam" id="PF24729"/>
    </source>
</evidence>
<proteinExistence type="predicted"/>
<evidence type="ECO:0000313" key="3">
    <source>
        <dbReference type="EMBL" id="KKN68703.1"/>
    </source>
</evidence>
<feature type="domain" description="Acb2/Tad1 hairpin" evidence="2">
    <location>
        <begin position="26"/>
        <end position="96"/>
    </location>
</feature>
<accession>A0A0F9VSG0</accession>
<dbReference type="EMBL" id="LAZR01000442">
    <property type="protein sequence ID" value="KKN68703.1"/>
    <property type="molecule type" value="Genomic_DNA"/>
</dbReference>
<gene>
    <name evidence="3" type="ORF">LCGC14_0448940</name>
</gene>
<reference evidence="3" key="1">
    <citation type="journal article" date="2015" name="Nature">
        <title>Complex archaea that bridge the gap between prokaryotes and eukaryotes.</title>
        <authorList>
            <person name="Spang A."/>
            <person name="Saw J.H."/>
            <person name="Jorgensen S.L."/>
            <person name="Zaremba-Niedzwiedzka K."/>
            <person name="Martijn J."/>
            <person name="Lind A.E."/>
            <person name="van Eijk R."/>
            <person name="Schleper C."/>
            <person name="Guy L."/>
            <person name="Ettema T.J."/>
        </authorList>
    </citation>
    <scope>NUCLEOTIDE SEQUENCE</scope>
</reference>
<dbReference type="AlphaFoldDB" id="A0A0F9VSG0"/>
<comment type="caution">
    <text evidence="3">The sequence shown here is derived from an EMBL/GenBank/DDBJ whole genome shotgun (WGS) entry which is preliminary data.</text>
</comment>
<evidence type="ECO:0000256" key="1">
    <source>
        <dbReference type="ARBA" id="ARBA00022741"/>
    </source>
</evidence>